<protein>
    <submittedName>
        <fullName evidence="1">Uncharacterized protein</fullName>
    </submittedName>
</protein>
<reference evidence="1" key="1">
    <citation type="submission" date="2008-05" db="EMBL/GenBank/DDBJ databases">
        <title>Genome sequence of Riesia pediculicola USDA.</title>
        <authorList>
            <person name="Kirkness E.F."/>
        </authorList>
    </citation>
    <scope>NUCLEOTIDE SEQUENCE [LARGE SCALE GENOMIC DNA]</scope>
    <source>
        <strain evidence="1">USDA</strain>
    </source>
</reference>
<dbReference type="EMBL" id="CP001085">
    <property type="protein sequence ID" value="ADD79499.1"/>
    <property type="molecule type" value="Genomic_DNA"/>
</dbReference>
<dbReference type="AlphaFoldDB" id="D4G7T0"/>
<proteinExistence type="predicted"/>
<gene>
    <name evidence="1" type="ordered locus">RIEPE_0119</name>
</gene>
<dbReference type="Proteomes" id="UP000001700">
    <property type="component" value="Chromosome"/>
</dbReference>
<accession>D4G7T0</accession>
<dbReference type="KEGG" id="rip:RIEPE_0119"/>
<evidence type="ECO:0000313" key="2">
    <source>
        <dbReference type="Proteomes" id="UP000001700"/>
    </source>
</evidence>
<name>D4G7T0_RIEPU</name>
<evidence type="ECO:0000313" key="1">
    <source>
        <dbReference type="EMBL" id="ADD79499.1"/>
    </source>
</evidence>
<dbReference type="HOGENOM" id="CLU_2847074_0_0_6"/>
<organism evidence="1 2">
    <name type="scientific">Riesia pediculicola (strain USDA)</name>
    <dbReference type="NCBI Taxonomy" id="515618"/>
    <lineage>
        <taxon>Bacteria</taxon>
        <taxon>Pseudomonadati</taxon>
        <taxon>Pseudomonadota</taxon>
        <taxon>Gammaproteobacteria</taxon>
        <taxon>Enterobacterales</taxon>
        <taxon>Enterobacteriaceae</taxon>
        <taxon>Candidatus Riesia</taxon>
    </lineage>
</organism>
<keyword evidence="2" id="KW-1185">Reference proteome</keyword>
<sequence>MIHYSIFGKFFEFLNNFRSYFYLKQPCFLLNFRKNILVFKFLCFLKSLLSQSGFLSWKEKDISLP</sequence>